<name>A0ABN1TBS5_9ACTN</name>
<evidence type="ECO:0000256" key="1">
    <source>
        <dbReference type="SAM" id="MobiDB-lite"/>
    </source>
</evidence>
<gene>
    <name evidence="2" type="ORF">GCM10009663_11680</name>
</gene>
<evidence type="ECO:0000313" key="2">
    <source>
        <dbReference type="EMBL" id="GAA1073331.1"/>
    </source>
</evidence>
<dbReference type="EMBL" id="BAAALD010000007">
    <property type="protein sequence ID" value="GAA1073331.1"/>
    <property type="molecule type" value="Genomic_DNA"/>
</dbReference>
<evidence type="ECO:0000313" key="3">
    <source>
        <dbReference type="Proteomes" id="UP001499987"/>
    </source>
</evidence>
<proteinExistence type="predicted"/>
<reference evidence="2 3" key="1">
    <citation type="journal article" date="2019" name="Int. J. Syst. Evol. Microbiol.">
        <title>The Global Catalogue of Microorganisms (GCM) 10K type strain sequencing project: providing services to taxonomists for standard genome sequencing and annotation.</title>
        <authorList>
            <consortium name="The Broad Institute Genomics Platform"/>
            <consortium name="The Broad Institute Genome Sequencing Center for Infectious Disease"/>
            <person name="Wu L."/>
            <person name="Ma J."/>
        </authorList>
    </citation>
    <scope>NUCLEOTIDE SEQUENCE [LARGE SCALE GENOMIC DNA]</scope>
    <source>
        <strain evidence="2 3">JCM 13002</strain>
    </source>
</reference>
<dbReference type="RefSeq" id="WP_344622398.1">
    <property type="nucleotide sequence ID" value="NZ_BAAALD010000007.1"/>
</dbReference>
<organism evidence="2 3">
    <name type="scientific">Kitasatospora arboriphila</name>
    <dbReference type="NCBI Taxonomy" id="258052"/>
    <lineage>
        <taxon>Bacteria</taxon>
        <taxon>Bacillati</taxon>
        <taxon>Actinomycetota</taxon>
        <taxon>Actinomycetes</taxon>
        <taxon>Kitasatosporales</taxon>
        <taxon>Streptomycetaceae</taxon>
        <taxon>Kitasatospora</taxon>
    </lineage>
</organism>
<sequence>MAHADRDLAMLGENVEPAGALRPETLDRVRAVVAEHARDGEDRRLLLEVLGLAGAEPAAHDASADITRTEEPESGGRPHPSH</sequence>
<keyword evidence="3" id="KW-1185">Reference proteome</keyword>
<protein>
    <submittedName>
        <fullName evidence="2">Uncharacterized protein</fullName>
    </submittedName>
</protein>
<dbReference type="Proteomes" id="UP001499987">
    <property type="component" value="Unassembled WGS sequence"/>
</dbReference>
<accession>A0ABN1TBS5</accession>
<feature type="compositionally biased region" description="Basic and acidic residues" evidence="1">
    <location>
        <begin position="58"/>
        <end position="76"/>
    </location>
</feature>
<comment type="caution">
    <text evidence="2">The sequence shown here is derived from an EMBL/GenBank/DDBJ whole genome shotgun (WGS) entry which is preliminary data.</text>
</comment>
<feature type="region of interest" description="Disordered" evidence="1">
    <location>
        <begin position="55"/>
        <end position="82"/>
    </location>
</feature>